<evidence type="ECO:0000313" key="2">
    <source>
        <dbReference type="EMBL" id="MFC7341325.1"/>
    </source>
</evidence>
<comment type="caution">
    <text evidence="2">The sequence shown here is derived from an EMBL/GenBank/DDBJ whole genome shotgun (WGS) entry which is preliminary data.</text>
</comment>
<dbReference type="Proteomes" id="UP001596504">
    <property type="component" value="Unassembled WGS sequence"/>
</dbReference>
<dbReference type="EMBL" id="JBHTCJ010000003">
    <property type="protein sequence ID" value="MFC7341325.1"/>
    <property type="molecule type" value="Genomic_DNA"/>
</dbReference>
<organism evidence="2 3">
    <name type="scientific">Saccharopolyspora griseoalba</name>
    <dbReference type="NCBI Taxonomy" id="1431848"/>
    <lineage>
        <taxon>Bacteria</taxon>
        <taxon>Bacillati</taxon>
        <taxon>Actinomycetota</taxon>
        <taxon>Actinomycetes</taxon>
        <taxon>Pseudonocardiales</taxon>
        <taxon>Pseudonocardiaceae</taxon>
        <taxon>Saccharopolyspora</taxon>
    </lineage>
</organism>
<feature type="signal peptide" evidence="1">
    <location>
        <begin position="1"/>
        <end position="19"/>
    </location>
</feature>
<reference evidence="3" key="1">
    <citation type="journal article" date="2019" name="Int. J. Syst. Evol. Microbiol.">
        <title>The Global Catalogue of Microorganisms (GCM) 10K type strain sequencing project: providing services to taxonomists for standard genome sequencing and annotation.</title>
        <authorList>
            <consortium name="The Broad Institute Genomics Platform"/>
            <consortium name="The Broad Institute Genome Sequencing Center for Infectious Disease"/>
            <person name="Wu L."/>
            <person name="Ma J."/>
        </authorList>
    </citation>
    <scope>NUCLEOTIDE SEQUENCE [LARGE SCALE GENOMIC DNA]</scope>
    <source>
        <strain evidence="3">WLHS5</strain>
    </source>
</reference>
<protein>
    <recommendedName>
        <fullName evidence="4">Secreted protein</fullName>
    </recommendedName>
</protein>
<name>A0ABW2LJI5_9PSEU</name>
<feature type="chain" id="PRO_5045693228" description="Secreted protein" evidence="1">
    <location>
        <begin position="20"/>
        <end position="152"/>
    </location>
</feature>
<sequence length="152" mass="15621">MRAAVLVGGILTAALSPFACGGQATPGATGSADSGDVVNVAQQVATDVPSAPAPKPGDRVFDPYQDPTSGGWWEVYAPTGPDGGYLGEMDAINAVGEYLELPDSAKRGPNHRAEVLGRFTCADVRQEGTDRVGFRCAPHNSDLVVIALPQAG</sequence>
<proteinExistence type="predicted"/>
<keyword evidence="1" id="KW-0732">Signal</keyword>
<accession>A0ABW2LJI5</accession>
<gene>
    <name evidence="2" type="ORF">ACFQRI_07850</name>
</gene>
<dbReference type="RefSeq" id="WP_380666064.1">
    <property type="nucleotide sequence ID" value="NZ_JBHTCJ010000003.1"/>
</dbReference>
<evidence type="ECO:0000256" key="1">
    <source>
        <dbReference type="SAM" id="SignalP"/>
    </source>
</evidence>
<evidence type="ECO:0008006" key="4">
    <source>
        <dbReference type="Google" id="ProtNLM"/>
    </source>
</evidence>
<evidence type="ECO:0000313" key="3">
    <source>
        <dbReference type="Proteomes" id="UP001596504"/>
    </source>
</evidence>
<keyword evidence="3" id="KW-1185">Reference proteome</keyword>